<protein>
    <submittedName>
        <fullName evidence="1">Uncharacterized protein</fullName>
    </submittedName>
</protein>
<dbReference type="Proteomes" id="UP000827976">
    <property type="component" value="Chromosome 8"/>
</dbReference>
<evidence type="ECO:0000313" key="2">
    <source>
        <dbReference type="Proteomes" id="UP000827976"/>
    </source>
</evidence>
<evidence type="ECO:0000313" key="1">
    <source>
        <dbReference type="EMBL" id="KAH7675825.1"/>
    </source>
</evidence>
<comment type="caution">
    <text evidence="1">The sequence shown here is derived from an EMBL/GenBank/DDBJ whole genome shotgun (WGS) entry which is preliminary data.</text>
</comment>
<accession>A0ACB7VNG3</accession>
<sequence>MILNGSMASGTMAMKLAPCNVKQRSFLAHPRFGNTPSYVSVAFGGFPKLKGLSLAHQERKVLPLRGGSTQDFVGPSIFPLERDFATLQNKKPWSPWSCKVKSSFVCRASKSLIYPQMEAKPQWWWRSLACVPYLLPISDTLVQAALAFQLTNFLEEVDFLTFPLISTVTLLPGWAFIAMSTVGYICIVRRKEWPQFLRFHVVMAMLLSSAVQVVGIASHWLPRSVYNGQIQRYFWSTVVYLQLLVVLECIRCALGGVFADVPFVKDAARIHTEA</sequence>
<keyword evidence="2" id="KW-1185">Reference proteome</keyword>
<gene>
    <name evidence="1" type="ORF">IHE45_08G161900</name>
</gene>
<dbReference type="EMBL" id="CM037018">
    <property type="protein sequence ID" value="KAH7675825.1"/>
    <property type="molecule type" value="Genomic_DNA"/>
</dbReference>
<organism evidence="1 2">
    <name type="scientific">Dioscorea alata</name>
    <name type="common">Purple yam</name>
    <dbReference type="NCBI Taxonomy" id="55571"/>
    <lineage>
        <taxon>Eukaryota</taxon>
        <taxon>Viridiplantae</taxon>
        <taxon>Streptophyta</taxon>
        <taxon>Embryophyta</taxon>
        <taxon>Tracheophyta</taxon>
        <taxon>Spermatophyta</taxon>
        <taxon>Magnoliopsida</taxon>
        <taxon>Liliopsida</taxon>
        <taxon>Dioscoreales</taxon>
        <taxon>Dioscoreaceae</taxon>
        <taxon>Dioscorea</taxon>
    </lineage>
</organism>
<reference evidence="2" key="1">
    <citation type="journal article" date="2022" name="Nat. Commun.">
        <title>Chromosome evolution and the genetic basis of agronomically important traits in greater yam.</title>
        <authorList>
            <person name="Bredeson J.V."/>
            <person name="Lyons J.B."/>
            <person name="Oniyinde I.O."/>
            <person name="Okereke N.R."/>
            <person name="Kolade O."/>
            <person name="Nnabue I."/>
            <person name="Nwadili C.O."/>
            <person name="Hribova E."/>
            <person name="Parker M."/>
            <person name="Nwogha J."/>
            <person name="Shu S."/>
            <person name="Carlson J."/>
            <person name="Kariba R."/>
            <person name="Muthemba S."/>
            <person name="Knop K."/>
            <person name="Barton G.J."/>
            <person name="Sherwood A.V."/>
            <person name="Lopez-Montes A."/>
            <person name="Asiedu R."/>
            <person name="Jamnadass R."/>
            <person name="Muchugi A."/>
            <person name="Goodstein D."/>
            <person name="Egesi C.N."/>
            <person name="Featherston J."/>
            <person name="Asfaw A."/>
            <person name="Simpson G.G."/>
            <person name="Dolezel J."/>
            <person name="Hendre P.S."/>
            <person name="Van Deynze A."/>
            <person name="Kumar P.L."/>
            <person name="Obidiegwu J.E."/>
            <person name="Bhattacharjee R."/>
            <person name="Rokhsar D.S."/>
        </authorList>
    </citation>
    <scope>NUCLEOTIDE SEQUENCE [LARGE SCALE GENOMIC DNA]</scope>
    <source>
        <strain evidence="2">cv. TDa95/00328</strain>
    </source>
</reference>
<name>A0ACB7VNG3_DIOAL</name>
<proteinExistence type="predicted"/>